<reference evidence="1 2" key="1">
    <citation type="submission" date="2024-04" db="EMBL/GenBank/DDBJ databases">
        <title>genome sequences of Mucor flavus KT1a and Helicostylum pulchrum KT1b strains isolation_sourced from the surface of a dry-aged beef.</title>
        <authorList>
            <person name="Toyotome T."/>
            <person name="Hosono M."/>
            <person name="Torimaru M."/>
            <person name="Fukuda K."/>
            <person name="Mikami N."/>
        </authorList>
    </citation>
    <scope>NUCLEOTIDE SEQUENCE [LARGE SCALE GENOMIC DNA]</scope>
    <source>
        <strain evidence="1 2">KT1b</strain>
    </source>
</reference>
<dbReference type="Proteomes" id="UP001476247">
    <property type="component" value="Unassembled WGS sequence"/>
</dbReference>
<gene>
    <name evidence="1" type="ORF">HPULCUR_009981</name>
</gene>
<proteinExistence type="predicted"/>
<dbReference type="EMBL" id="BAABUJ010000035">
    <property type="protein sequence ID" value="GAA5804486.1"/>
    <property type="molecule type" value="Genomic_DNA"/>
</dbReference>
<evidence type="ECO:0000313" key="2">
    <source>
        <dbReference type="Proteomes" id="UP001476247"/>
    </source>
</evidence>
<comment type="caution">
    <text evidence="1">The sequence shown here is derived from an EMBL/GenBank/DDBJ whole genome shotgun (WGS) entry which is preliminary data.</text>
</comment>
<keyword evidence="2" id="KW-1185">Reference proteome</keyword>
<evidence type="ECO:0000313" key="1">
    <source>
        <dbReference type="EMBL" id="GAA5804486.1"/>
    </source>
</evidence>
<organism evidence="1 2">
    <name type="scientific">Helicostylum pulchrum</name>
    <dbReference type="NCBI Taxonomy" id="562976"/>
    <lineage>
        <taxon>Eukaryota</taxon>
        <taxon>Fungi</taxon>
        <taxon>Fungi incertae sedis</taxon>
        <taxon>Mucoromycota</taxon>
        <taxon>Mucoromycotina</taxon>
        <taxon>Mucoromycetes</taxon>
        <taxon>Mucorales</taxon>
        <taxon>Mucorineae</taxon>
        <taxon>Mucoraceae</taxon>
        <taxon>Helicostylum</taxon>
    </lineage>
</organism>
<sequence>MTDILVLPSTVKNSFILDDKMILQLLSKLDEGTETIMNLRSLLSYKTAELTQLVSQLELIDQVLVNVENGTEQIELVLQDVITAGQDKLLDAEATLDSAIKSAGNLYLLDSKRATSFRKQQVKKKRTIVNKLNIVLKQLGINSSQFLSKIANDDLNVLQKAYTDLDLAKNIASTIKSDLKQRSTLIKNKNAPLDQIKQIGNDIRSNLLLYKSYTKNSPLIINGKEDVITILDREDQSVK</sequence>
<protein>
    <submittedName>
        <fullName evidence="1">Uncharacterized protein</fullName>
    </submittedName>
</protein>
<accession>A0ABP9YC14</accession>
<name>A0ABP9YC14_9FUNG</name>